<sequence>MGASVLDIVQHPKMSCRVPHDPPSHIGAHDDRPEFHALVMPQALRGEIENLLLEGQRLAGARQLRIYVPATELRGSTPLPIVLVNDGHKAFEPANHGSVSPLHQSGTLQMHRVMDGLLCSGAVRPAVVVAIGVHASTRADQYVPIRARLGDIEFGGCGDLYLDLLEHEVLPAVRAFLGHVPLSHAAEDQVLLGSSIGGFSALYGALTRPGVFGAAVALSPSAWIDDGFLTRLAQESPSIVPRIAADIGHHEQPPIRKHCRALFEVLTQRGGDRVHALDVDGAHNEDSWRARLPRMLRHVLTSN</sequence>
<evidence type="ECO:0000313" key="2">
    <source>
        <dbReference type="Proteomes" id="UP000320390"/>
    </source>
</evidence>
<dbReference type="EMBL" id="CP036434">
    <property type="protein sequence ID" value="QDV08281.1"/>
    <property type="molecule type" value="Genomic_DNA"/>
</dbReference>
<dbReference type="PANTHER" id="PTHR48098">
    <property type="entry name" value="ENTEROCHELIN ESTERASE-RELATED"/>
    <property type="match status" value="1"/>
</dbReference>
<dbReference type="Proteomes" id="UP000320390">
    <property type="component" value="Chromosome"/>
</dbReference>
<dbReference type="InterPro" id="IPR050583">
    <property type="entry name" value="Mycobacterial_A85_antigen"/>
</dbReference>
<accession>A0A518EW18</accession>
<name>A0A518EW18_9BACT</name>
<dbReference type="AlphaFoldDB" id="A0A518EW18"/>
<keyword evidence="2" id="KW-1185">Reference proteome</keyword>
<protein>
    <submittedName>
        <fullName evidence="1">Enterochelin esterase</fullName>
    </submittedName>
</protein>
<evidence type="ECO:0000313" key="1">
    <source>
        <dbReference type="EMBL" id="QDV08281.1"/>
    </source>
</evidence>
<dbReference type="PANTHER" id="PTHR48098:SF6">
    <property type="entry name" value="FERRI-BACILLIBACTIN ESTERASE BESA"/>
    <property type="match status" value="1"/>
</dbReference>
<reference evidence="1 2" key="1">
    <citation type="submission" date="2019-02" db="EMBL/GenBank/DDBJ databases">
        <title>Deep-cultivation of Planctomycetes and their phenomic and genomic characterization uncovers novel biology.</title>
        <authorList>
            <person name="Wiegand S."/>
            <person name="Jogler M."/>
            <person name="Boedeker C."/>
            <person name="Pinto D."/>
            <person name="Vollmers J."/>
            <person name="Rivas-Marin E."/>
            <person name="Kohn T."/>
            <person name="Peeters S.H."/>
            <person name="Heuer A."/>
            <person name="Rast P."/>
            <person name="Oberbeckmann S."/>
            <person name="Bunk B."/>
            <person name="Jeske O."/>
            <person name="Meyerdierks A."/>
            <person name="Storesund J.E."/>
            <person name="Kallscheuer N."/>
            <person name="Luecker S."/>
            <person name="Lage O.M."/>
            <person name="Pohl T."/>
            <person name="Merkel B.J."/>
            <person name="Hornburger P."/>
            <person name="Mueller R.-W."/>
            <person name="Bruemmer F."/>
            <person name="Labrenz M."/>
            <person name="Spormann A.M."/>
            <person name="Op den Camp H."/>
            <person name="Overmann J."/>
            <person name="Amann R."/>
            <person name="Jetten M.S.M."/>
            <person name="Mascher T."/>
            <person name="Medema M.H."/>
            <person name="Devos D.P."/>
            <person name="Kaster A.-K."/>
            <person name="Ovreas L."/>
            <person name="Rohde M."/>
            <person name="Galperin M.Y."/>
            <person name="Jogler C."/>
        </authorList>
    </citation>
    <scope>NUCLEOTIDE SEQUENCE [LARGE SCALE GENOMIC DNA]</scope>
    <source>
        <strain evidence="1 2">Poly30</strain>
    </source>
</reference>
<dbReference type="OrthoDB" id="9784036at2"/>
<dbReference type="Gene3D" id="3.40.50.1820">
    <property type="entry name" value="alpha/beta hydrolase"/>
    <property type="match status" value="1"/>
</dbReference>
<dbReference type="SUPFAM" id="SSF53474">
    <property type="entry name" value="alpha/beta-Hydrolases"/>
    <property type="match status" value="1"/>
</dbReference>
<dbReference type="RefSeq" id="WP_145200649.1">
    <property type="nucleotide sequence ID" value="NZ_CP036434.1"/>
</dbReference>
<dbReference type="InterPro" id="IPR029058">
    <property type="entry name" value="AB_hydrolase_fold"/>
</dbReference>
<dbReference type="InterPro" id="IPR000801">
    <property type="entry name" value="Esterase-like"/>
</dbReference>
<dbReference type="Pfam" id="PF00756">
    <property type="entry name" value="Esterase"/>
    <property type="match status" value="1"/>
</dbReference>
<gene>
    <name evidence="1" type="primary">fes_2</name>
    <name evidence="1" type="ORF">Poly30_38180</name>
</gene>
<proteinExistence type="predicted"/>
<organism evidence="1 2">
    <name type="scientific">Saltatorellus ferox</name>
    <dbReference type="NCBI Taxonomy" id="2528018"/>
    <lineage>
        <taxon>Bacteria</taxon>
        <taxon>Pseudomonadati</taxon>
        <taxon>Planctomycetota</taxon>
        <taxon>Planctomycetia</taxon>
        <taxon>Planctomycetia incertae sedis</taxon>
        <taxon>Saltatorellus</taxon>
    </lineage>
</organism>